<evidence type="ECO:0000313" key="2">
    <source>
        <dbReference type="Proteomes" id="UP000030428"/>
    </source>
</evidence>
<sequence length="122" mass="14186">MLDTTPKLTIERVQETLKELKKEGIKPTNQLLIKRLGGSYGTLTRLKRAYPEVFSDFRKQNRVDLDGGFEASNTLEKENFDLKLENMALKFESERCKLKARIEVLERKLELEKLKGKISKEV</sequence>
<proteinExistence type="predicted"/>
<reference evidence="1 2" key="1">
    <citation type="journal article" date="2016" name="Front. Microbiol.">
        <title>Single-Cell (Meta-)Genomics of a Dimorphic Candidatus Thiomargarita nelsonii Reveals Genomic Plasticity.</title>
        <authorList>
            <person name="Flood B.E."/>
            <person name="Fliss P."/>
            <person name="Jones D.S."/>
            <person name="Dick G.J."/>
            <person name="Jain S."/>
            <person name="Kaster A.K."/>
            <person name="Winkel M."/>
            <person name="Mussmann M."/>
            <person name="Bailey J."/>
        </authorList>
    </citation>
    <scope>NUCLEOTIDE SEQUENCE [LARGE SCALE GENOMIC DNA]</scope>
    <source>
        <strain evidence="1">Hydrate Ridge</strain>
    </source>
</reference>
<gene>
    <name evidence="1" type="ORF">PN36_35115</name>
</gene>
<evidence type="ECO:0000313" key="1">
    <source>
        <dbReference type="EMBL" id="TGN99680.1"/>
    </source>
</evidence>
<dbReference type="EMBL" id="JSZA02000417">
    <property type="protein sequence ID" value="TGN99680.1"/>
    <property type="molecule type" value="Genomic_DNA"/>
</dbReference>
<protein>
    <recommendedName>
        <fullName evidence="3">KfrA N-terminal DNA-binding domain-containing protein</fullName>
    </recommendedName>
</protein>
<dbReference type="AlphaFoldDB" id="A0A4E0QLR3"/>
<accession>A0A4E0QLR3</accession>
<keyword evidence="2" id="KW-1185">Reference proteome</keyword>
<name>A0A4E0QLR3_9GAMM</name>
<dbReference type="Proteomes" id="UP000030428">
    <property type="component" value="Unassembled WGS sequence"/>
</dbReference>
<comment type="caution">
    <text evidence="1">The sequence shown here is derived from an EMBL/GenBank/DDBJ whole genome shotgun (WGS) entry which is preliminary data.</text>
</comment>
<organism evidence="1 2">
    <name type="scientific">Candidatus Thiomargarita nelsonii</name>
    <dbReference type="NCBI Taxonomy" id="1003181"/>
    <lineage>
        <taxon>Bacteria</taxon>
        <taxon>Pseudomonadati</taxon>
        <taxon>Pseudomonadota</taxon>
        <taxon>Gammaproteobacteria</taxon>
        <taxon>Thiotrichales</taxon>
        <taxon>Thiotrichaceae</taxon>
        <taxon>Thiomargarita</taxon>
    </lineage>
</organism>
<evidence type="ECO:0008006" key="3">
    <source>
        <dbReference type="Google" id="ProtNLM"/>
    </source>
</evidence>